<keyword evidence="1" id="KW-0433">Leucine-rich repeat</keyword>
<dbReference type="InterPro" id="IPR050333">
    <property type="entry name" value="SLRP"/>
</dbReference>
<dbReference type="EMBL" id="REGN01012802">
    <property type="protein sequence ID" value="RMZ94788.1"/>
    <property type="molecule type" value="Genomic_DNA"/>
</dbReference>
<dbReference type="SMART" id="SM00369">
    <property type="entry name" value="LRR_TYP"/>
    <property type="match status" value="6"/>
</dbReference>
<dbReference type="InterPro" id="IPR001611">
    <property type="entry name" value="Leu-rich_rpt"/>
</dbReference>
<dbReference type="Gene3D" id="3.80.10.10">
    <property type="entry name" value="Ribonuclease Inhibitor"/>
    <property type="match status" value="1"/>
</dbReference>
<gene>
    <name evidence="3" type="ORF">BpHYR1_052810</name>
</gene>
<dbReference type="SUPFAM" id="SSF52058">
    <property type="entry name" value="L domain-like"/>
    <property type="match status" value="1"/>
</dbReference>
<dbReference type="Pfam" id="PF13855">
    <property type="entry name" value="LRR_8"/>
    <property type="match status" value="1"/>
</dbReference>
<reference evidence="3 4" key="1">
    <citation type="journal article" date="2018" name="Sci. Rep.">
        <title>Genomic signatures of local adaptation to the degree of environmental predictability in rotifers.</title>
        <authorList>
            <person name="Franch-Gras L."/>
            <person name="Hahn C."/>
            <person name="Garcia-Roger E.M."/>
            <person name="Carmona M.J."/>
            <person name="Serra M."/>
            <person name="Gomez A."/>
        </authorList>
    </citation>
    <scope>NUCLEOTIDE SEQUENCE [LARGE SCALE GENOMIC DNA]</scope>
    <source>
        <strain evidence="3">HYR1</strain>
    </source>
</reference>
<name>A0A3M7P6T3_BRAPC</name>
<organism evidence="3 4">
    <name type="scientific">Brachionus plicatilis</name>
    <name type="common">Marine rotifer</name>
    <name type="synonym">Brachionus muelleri</name>
    <dbReference type="NCBI Taxonomy" id="10195"/>
    <lineage>
        <taxon>Eukaryota</taxon>
        <taxon>Metazoa</taxon>
        <taxon>Spiralia</taxon>
        <taxon>Gnathifera</taxon>
        <taxon>Rotifera</taxon>
        <taxon>Eurotatoria</taxon>
        <taxon>Monogononta</taxon>
        <taxon>Pseudotrocha</taxon>
        <taxon>Ploima</taxon>
        <taxon>Brachionidae</taxon>
        <taxon>Brachionus</taxon>
    </lineage>
</organism>
<evidence type="ECO:0000313" key="3">
    <source>
        <dbReference type="EMBL" id="RMZ94788.1"/>
    </source>
</evidence>
<keyword evidence="2" id="KW-0677">Repeat</keyword>
<dbReference type="InterPro" id="IPR003591">
    <property type="entry name" value="Leu-rich_rpt_typical-subtyp"/>
</dbReference>
<evidence type="ECO:0000256" key="2">
    <source>
        <dbReference type="ARBA" id="ARBA00022737"/>
    </source>
</evidence>
<dbReference type="InterPro" id="IPR032675">
    <property type="entry name" value="LRR_dom_sf"/>
</dbReference>
<accession>A0A3M7P6T3</accession>
<dbReference type="PROSITE" id="PS51450">
    <property type="entry name" value="LRR"/>
    <property type="match status" value="1"/>
</dbReference>
<sequence>MIKQTRQNILKNLDSTLSSWNGEDSLESIVFKREYLIFLEPVYECDLEKSIGKLIKFDYYLFNEVLDQLKNFFDQIREEGFFTIESLDENVVHAYLIIREIDPFIDDLEFIQNADSNQNNIWRNGHLHESKISNIFNCQKINFQFFQIKQIGSQTFSKFNNLIELSLTNCAIDNLDQSFFSNILSLKILNLSFNQFFNLGSSLFFTLTNLEELILCGCDISSIDKECFKNLYSIKLLDLSKNSLQKVEPDWFKDMPNTEVLYLNSNKIETLNESTFSYLNNLRYLNISKNRIENIEAKVFNGLQNINEICYDLFYDLKTILGDSFKHVKYHPSQNNVM</sequence>
<comment type="caution">
    <text evidence="3">The sequence shown here is derived from an EMBL/GenBank/DDBJ whole genome shotgun (WGS) entry which is preliminary data.</text>
</comment>
<dbReference type="STRING" id="10195.A0A3M7P6T3"/>
<keyword evidence="4" id="KW-1185">Reference proteome</keyword>
<proteinExistence type="predicted"/>
<dbReference type="PANTHER" id="PTHR45712:SF22">
    <property type="entry name" value="INSULIN-LIKE GROWTH FACTOR-BINDING PROTEIN COMPLEX ACID LABILE SUBUNIT"/>
    <property type="match status" value="1"/>
</dbReference>
<evidence type="ECO:0000313" key="4">
    <source>
        <dbReference type="Proteomes" id="UP000276133"/>
    </source>
</evidence>
<dbReference type="OrthoDB" id="9229163at2759"/>
<dbReference type="Proteomes" id="UP000276133">
    <property type="component" value="Unassembled WGS sequence"/>
</dbReference>
<evidence type="ECO:0000256" key="1">
    <source>
        <dbReference type="ARBA" id="ARBA00022614"/>
    </source>
</evidence>
<dbReference type="PANTHER" id="PTHR45712">
    <property type="entry name" value="AGAP008170-PA"/>
    <property type="match status" value="1"/>
</dbReference>
<protein>
    <submittedName>
        <fullName evidence="3">Leucine-rich repeat neuronal 3-like</fullName>
    </submittedName>
</protein>
<dbReference type="AlphaFoldDB" id="A0A3M7P6T3"/>
<dbReference type="Pfam" id="PF00560">
    <property type="entry name" value="LRR_1"/>
    <property type="match status" value="1"/>
</dbReference>